<dbReference type="RefSeq" id="WP_179357378.1">
    <property type="nucleotide sequence ID" value="NZ_CP058627.1"/>
</dbReference>
<keyword evidence="5 12" id="KW-0349">Heme</keyword>
<gene>
    <name evidence="14" type="primary">sdhC</name>
    <name evidence="14" type="ORF">HQ393_02965</name>
</gene>
<keyword evidence="10 13" id="KW-0472">Membrane</keyword>
<comment type="subunit">
    <text evidence="11">Part of an enzyme complex containing four subunits: a flavoprotein, an iron-sulfur protein, plus two membrane-anchoring proteins, SdhC and SdhD. The complex can form homotrimers.</text>
</comment>
<evidence type="ECO:0000256" key="8">
    <source>
        <dbReference type="ARBA" id="ARBA00022989"/>
    </source>
</evidence>
<comment type="function">
    <text evidence="1">Membrane-anchoring subunit of succinate dehydrogenase (SDH).</text>
</comment>
<dbReference type="InterPro" id="IPR014314">
    <property type="entry name" value="Succ_DH_cytb556"/>
</dbReference>
<dbReference type="AlphaFoldDB" id="A0A7H9BIC2"/>
<dbReference type="EMBL" id="CP058627">
    <property type="protein sequence ID" value="QLG87294.1"/>
    <property type="molecule type" value="Genomic_DNA"/>
</dbReference>
<dbReference type="PANTHER" id="PTHR10978">
    <property type="entry name" value="SUCCINATE DEHYDROGENASE CYTOCHROME B560 SUBUNIT"/>
    <property type="match status" value="1"/>
</dbReference>
<feature type="binding site" description="axial binding residue" evidence="12">
    <location>
        <position position="80"/>
    </location>
    <ligand>
        <name>heme</name>
        <dbReference type="ChEBI" id="CHEBI:30413"/>
        <note>ligand shared with second transmembrane subunit</note>
    </ligand>
    <ligandPart>
        <name>Fe</name>
        <dbReference type="ChEBI" id="CHEBI:18248"/>
    </ligandPart>
</feature>
<keyword evidence="6 13" id="KW-0812">Transmembrane</keyword>
<evidence type="ECO:0000256" key="9">
    <source>
        <dbReference type="ARBA" id="ARBA00023004"/>
    </source>
</evidence>
<name>A0A7H9BIC2_9NEIS</name>
<evidence type="ECO:0000256" key="10">
    <source>
        <dbReference type="ARBA" id="ARBA00023136"/>
    </source>
</evidence>
<dbReference type="GO" id="GO:0046872">
    <property type="term" value="F:metal ion binding"/>
    <property type="evidence" value="ECO:0007669"/>
    <property type="project" value="UniProtKB-KW"/>
</dbReference>
<accession>A0A7H9BIC2</accession>
<feature type="transmembrane region" description="Helical" evidence="13">
    <location>
        <begin position="61"/>
        <end position="82"/>
    </location>
</feature>
<protein>
    <recommendedName>
        <fullName evidence="4">Succinate dehydrogenase cytochrome b556 subunit</fullName>
    </recommendedName>
</protein>
<evidence type="ECO:0000256" key="5">
    <source>
        <dbReference type="ARBA" id="ARBA00022617"/>
    </source>
</evidence>
<dbReference type="SUPFAM" id="SSF81343">
    <property type="entry name" value="Fumarate reductase respiratory complex transmembrane subunits"/>
    <property type="match status" value="1"/>
</dbReference>
<dbReference type="InterPro" id="IPR000701">
    <property type="entry name" value="SuccDH_FuR_B_TM-su"/>
</dbReference>
<evidence type="ECO:0000256" key="12">
    <source>
        <dbReference type="PIRSR" id="PIRSR000178-1"/>
    </source>
</evidence>
<keyword evidence="8 13" id="KW-1133">Transmembrane helix</keyword>
<organism evidence="14 15">
    <name type="scientific">Chitinibacter bivalviorum</name>
    <dbReference type="NCBI Taxonomy" id="2739434"/>
    <lineage>
        <taxon>Bacteria</taxon>
        <taxon>Pseudomonadati</taxon>
        <taxon>Pseudomonadota</taxon>
        <taxon>Betaproteobacteria</taxon>
        <taxon>Neisseriales</taxon>
        <taxon>Chitinibacteraceae</taxon>
        <taxon>Chitinibacter</taxon>
    </lineage>
</organism>
<dbReference type="NCBIfam" id="TIGR02970">
    <property type="entry name" value="succ_dehyd_cytB"/>
    <property type="match status" value="1"/>
</dbReference>
<dbReference type="GO" id="GO:0006099">
    <property type="term" value="P:tricarboxylic acid cycle"/>
    <property type="evidence" value="ECO:0007669"/>
    <property type="project" value="InterPro"/>
</dbReference>
<evidence type="ECO:0000256" key="11">
    <source>
        <dbReference type="ARBA" id="ARBA00025912"/>
    </source>
</evidence>
<evidence type="ECO:0000256" key="7">
    <source>
        <dbReference type="ARBA" id="ARBA00022723"/>
    </source>
</evidence>
<keyword evidence="15" id="KW-1185">Reference proteome</keyword>
<keyword evidence="9 12" id="KW-0408">Iron</keyword>
<dbReference type="KEGG" id="chiz:HQ393_02965"/>
<dbReference type="PIRSF" id="PIRSF000178">
    <property type="entry name" value="SDH_cyt_b560"/>
    <property type="match status" value="1"/>
</dbReference>
<dbReference type="CDD" id="cd03499">
    <property type="entry name" value="SQR_TypeC_SdhC"/>
    <property type="match status" value="1"/>
</dbReference>
<evidence type="ECO:0000256" key="4">
    <source>
        <dbReference type="ARBA" id="ARBA00020076"/>
    </source>
</evidence>
<evidence type="ECO:0000313" key="14">
    <source>
        <dbReference type="EMBL" id="QLG87294.1"/>
    </source>
</evidence>
<dbReference type="Pfam" id="PF01127">
    <property type="entry name" value="Sdh_cyt"/>
    <property type="match status" value="1"/>
</dbReference>
<comment type="cofactor">
    <cofactor evidence="12">
        <name>heme</name>
        <dbReference type="ChEBI" id="CHEBI:30413"/>
    </cofactor>
    <text evidence="12">The heme is bound between the two transmembrane subunits.</text>
</comment>
<dbReference type="Gene3D" id="1.20.1300.10">
    <property type="entry name" value="Fumarate reductase/succinate dehydrogenase, transmembrane subunit"/>
    <property type="match status" value="1"/>
</dbReference>
<dbReference type="InterPro" id="IPR034804">
    <property type="entry name" value="SQR/QFR_C/D"/>
</dbReference>
<dbReference type="Proteomes" id="UP000509597">
    <property type="component" value="Chromosome"/>
</dbReference>
<keyword evidence="7 12" id="KW-0479">Metal-binding</keyword>
<evidence type="ECO:0000256" key="13">
    <source>
        <dbReference type="SAM" id="Phobius"/>
    </source>
</evidence>
<comment type="subcellular location">
    <subcellularLocation>
        <location evidence="2">Membrane</location>
    </subcellularLocation>
</comment>
<dbReference type="GO" id="GO:0005886">
    <property type="term" value="C:plasma membrane"/>
    <property type="evidence" value="ECO:0007669"/>
    <property type="project" value="TreeGrafter"/>
</dbReference>
<dbReference type="PANTHER" id="PTHR10978:SF5">
    <property type="entry name" value="SUCCINATE DEHYDROGENASE CYTOCHROME B560 SUBUNIT, MITOCHONDRIAL"/>
    <property type="match status" value="1"/>
</dbReference>
<evidence type="ECO:0000256" key="1">
    <source>
        <dbReference type="ARBA" id="ARBA00004050"/>
    </source>
</evidence>
<evidence type="ECO:0000313" key="15">
    <source>
        <dbReference type="Proteomes" id="UP000509597"/>
    </source>
</evidence>
<feature type="transmembrane region" description="Helical" evidence="13">
    <location>
        <begin position="103"/>
        <end position="122"/>
    </location>
</feature>
<evidence type="ECO:0000256" key="2">
    <source>
        <dbReference type="ARBA" id="ARBA00004370"/>
    </source>
</evidence>
<reference evidence="14 15" key="1">
    <citation type="submission" date="2020-07" db="EMBL/GenBank/DDBJ databases">
        <title>Complete genome sequence of Chitinibacter sp. 2T18.</title>
        <authorList>
            <person name="Bae J.-W."/>
            <person name="Choi J.-W."/>
        </authorList>
    </citation>
    <scope>NUCLEOTIDE SEQUENCE [LARGE SCALE GENOMIC DNA]</scope>
    <source>
        <strain evidence="14 15">2T18</strain>
    </source>
</reference>
<dbReference type="GO" id="GO:0009055">
    <property type="term" value="F:electron transfer activity"/>
    <property type="evidence" value="ECO:0007669"/>
    <property type="project" value="InterPro"/>
</dbReference>
<evidence type="ECO:0000256" key="6">
    <source>
        <dbReference type="ARBA" id="ARBA00022692"/>
    </source>
</evidence>
<evidence type="ECO:0000256" key="3">
    <source>
        <dbReference type="ARBA" id="ARBA00007244"/>
    </source>
</evidence>
<comment type="similarity">
    <text evidence="3">Belongs to the cytochrome b560 family.</text>
</comment>
<proteinExistence type="inferred from homology"/>
<sequence>MQKARPKHLNLAVIKFPLPAIVSGLHRISGALLALSIPFMLYALEGSLSSAERFAAFKECIAHPVIKLFLLVVLWAYLHHACAGIRFLMMDIHKGVDLKPARLTAKIVMAVSITLTVIIGALTW</sequence>